<dbReference type="Proteomes" id="UP000002729">
    <property type="component" value="Unassembled WGS sequence"/>
</dbReference>
<gene>
    <name evidence="4" type="ORF">AURANDRAFT_63443</name>
</gene>
<dbReference type="SMART" id="SM00271">
    <property type="entry name" value="DnaJ"/>
    <property type="match status" value="1"/>
</dbReference>
<proteinExistence type="predicted"/>
<dbReference type="InterPro" id="IPR050817">
    <property type="entry name" value="DjlA_DnaK_co-chaperone"/>
</dbReference>
<dbReference type="CDD" id="cd06257">
    <property type="entry name" value="DnaJ"/>
    <property type="match status" value="1"/>
</dbReference>
<organism evidence="5">
    <name type="scientific">Aureococcus anophagefferens</name>
    <name type="common">Harmful bloom alga</name>
    <dbReference type="NCBI Taxonomy" id="44056"/>
    <lineage>
        <taxon>Eukaryota</taxon>
        <taxon>Sar</taxon>
        <taxon>Stramenopiles</taxon>
        <taxon>Ochrophyta</taxon>
        <taxon>Pelagophyceae</taxon>
        <taxon>Pelagomonadales</taxon>
        <taxon>Pelagomonadaceae</taxon>
        <taxon>Aureococcus</taxon>
    </lineage>
</organism>
<dbReference type="GeneID" id="20224333"/>
<dbReference type="RefSeq" id="XP_009036058.1">
    <property type="nucleotide sequence ID" value="XM_009037810.1"/>
</dbReference>
<feature type="signal peptide" evidence="2">
    <location>
        <begin position="1"/>
        <end position="15"/>
    </location>
</feature>
<accession>F0Y6Y9</accession>
<keyword evidence="2" id="KW-0732">Signal</keyword>
<dbReference type="OrthoDB" id="442087at2759"/>
<dbReference type="AlphaFoldDB" id="F0Y6Y9"/>
<dbReference type="PANTHER" id="PTHR24074">
    <property type="entry name" value="CO-CHAPERONE PROTEIN DJLA"/>
    <property type="match status" value="1"/>
</dbReference>
<name>F0Y6Y9_AURAN</name>
<dbReference type="Pfam" id="PF00226">
    <property type="entry name" value="DnaJ"/>
    <property type="match status" value="1"/>
</dbReference>
<dbReference type="Gene3D" id="1.10.287.110">
    <property type="entry name" value="DnaJ domain"/>
    <property type="match status" value="1"/>
</dbReference>
<feature type="domain" description="J" evidence="3">
    <location>
        <begin position="507"/>
        <end position="569"/>
    </location>
</feature>
<dbReference type="PROSITE" id="PS00636">
    <property type="entry name" value="DNAJ_1"/>
    <property type="match status" value="1"/>
</dbReference>
<dbReference type="eggNOG" id="KOG0714">
    <property type="taxonomic scope" value="Eukaryota"/>
</dbReference>
<keyword evidence="5" id="KW-1185">Reference proteome</keyword>
<dbReference type="SUPFAM" id="SSF46565">
    <property type="entry name" value="Chaperone J-domain"/>
    <property type="match status" value="1"/>
</dbReference>
<evidence type="ECO:0000256" key="2">
    <source>
        <dbReference type="SAM" id="SignalP"/>
    </source>
</evidence>
<dbReference type="InterPro" id="IPR036869">
    <property type="entry name" value="J_dom_sf"/>
</dbReference>
<dbReference type="EMBL" id="GL833126">
    <property type="protein sequence ID" value="EGB08924.1"/>
    <property type="molecule type" value="Genomic_DNA"/>
</dbReference>
<dbReference type="InterPro" id="IPR018253">
    <property type="entry name" value="DnaJ_domain_CS"/>
</dbReference>
<dbReference type="OMA" id="SFCARRR"/>
<protein>
    <recommendedName>
        <fullName evidence="3">J domain-containing protein</fullName>
    </recommendedName>
</protein>
<feature type="chain" id="PRO_5012090488" description="J domain-containing protein" evidence="2">
    <location>
        <begin position="16"/>
        <end position="625"/>
    </location>
</feature>
<feature type="compositionally biased region" description="Basic and acidic residues" evidence="1">
    <location>
        <begin position="603"/>
        <end position="625"/>
    </location>
</feature>
<evidence type="ECO:0000259" key="3">
    <source>
        <dbReference type="PROSITE" id="PS50076"/>
    </source>
</evidence>
<evidence type="ECO:0000256" key="1">
    <source>
        <dbReference type="SAM" id="MobiDB-lite"/>
    </source>
</evidence>
<evidence type="ECO:0000313" key="5">
    <source>
        <dbReference type="Proteomes" id="UP000002729"/>
    </source>
</evidence>
<dbReference type="PRINTS" id="PR00625">
    <property type="entry name" value="JDOMAIN"/>
</dbReference>
<dbReference type="KEGG" id="aaf:AURANDRAFT_63443"/>
<feature type="region of interest" description="Disordered" evidence="1">
    <location>
        <begin position="598"/>
        <end position="625"/>
    </location>
</feature>
<reference evidence="4 5" key="1">
    <citation type="journal article" date="2011" name="Proc. Natl. Acad. Sci. U.S.A.">
        <title>Niche of harmful alga Aureococcus anophagefferens revealed through ecogenomics.</title>
        <authorList>
            <person name="Gobler C.J."/>
            <person name="Berry D.L."/>
            <person name="Dyhrman S.T."/>
            <person name="Wilhelm S.W."/>
            <person name="Salamov A."/>
            <person name="Lobanov A.V."/>
            <person name="Zhang Y."/>
            <person name="Collier J.L."/>
            <person name="Wurch L.L."/>
            <person name="Kustka A.B."/>
            <person name="Dill B.D."/>
            <person name="Shah M."/>
            <person name="VerBerkmoes N.C."/>
            <person name="Kuo A."/>
            <person name="Terry A."/>
            <person name="Pangilinan J."/>
            <person name="Lindquist E.A."/>
            <person name="Lucas S."/>
            <person name="Paulsen I.T."/>
            <person name="Hattenrath-Lehmann T.K."/>
            <person name="Talmage S.C."/>
            <person name="Walker E.A."/>
            <person name="Koch F."/>
            <person name="Burson A.M."/>
            <person name="Marcoval M.A."/>
            <person name="Tang Y.Z."/>
            <person name="Lecleir G.R."/>
            <person name="Coyne K.J."/>
            <person name="Berg G.M."/>
            <person name="Bertrand E.M."/>
            <person name="Saito M.A."/>
            <person name="Gladyshev V.N."/>
            <person name="Grigoriev I.V."/>
        </authorList>
    </citation>
    <scope>NUCLEOTIDE SEQUENCE [LARGE SCALE GENOMIC DNA]</scope>
    <source>
        <strain evidence="5">CCMP 1984</strain>
    </source>
</reference>
<sequence>MLRIALSCCAAAAAAQGLVAPGGLVPAGGGAGPVGGRRRGGGWGVVDKWPAGFFVGGSGAPGMDGVYVRADGTDHAMPRLCELTWKHVDNGWKMASAQVDGYAGVDGARKEWLLVDEAGRDVLATPGKHYLPGGARAWRLVRREFRYWAVGDAAETRADEPGFWARGERGKVVGVDGPDEERPVRWRRFRDGKIFDVGAWRLRRAAGADVAAAAGADVAAAGDAGDDVRPWQIVGIMSRERLDELLEQKRQYDEDAARARRRGGGGAATEAVAFLPAASAGAGLVADAEACAADRARAAPGGARAAADLCRDGDFDGADALLAPADGPGPPRDGEFWAASSFCARRRGDFAGAADLAREGAVARRTGGRRDAGRGAALLELALASLDLGLPCDALDALEALYALDRTFPGLGTWLLRCHARARAAPCCARAAATDLCVGQRVATTAALDGFWAAGDAATVVGVAAPGAPIALRMARSGRLIDVQRDRVVAVADDGEIGAPGGEPPFDPYAALGVACDFSPEELRRAYRSASRDAHPDKEGGSQAKFTAVARAYEVLGDDRRRADFDAGLDLPGERAQGFTLAEELRTHYFPELRPFWPFGDPQENRRDQEARDAAQAERAKKSWW</sequence>
<evidence type="ECO:0000313" key="4">
    <source>
        <dbReference type="EMBL" id="EGB08924.1"/>
    </source>
</evidence>
<dbReference type="InterPro" id="IPR001623">
    <property type="entry name" value="DnaJ_domain"/>
</dbReference>
<dbReference type="PROSITE" id="PS50076">
    <property type="entry name" value="DNAJ_2"/>
    <property type="match status" value="1"/>
</dbReference>
<dbReference type="InParanoid" id="F0Y6Y9"/>